<protein>
    <submittedName>
        <fullName evidence="1">Uncharacterized protein</fullName>
    </submittedName>
</protein>
<comment type="caution">
    <text evidence="1">The sequence shown here is derived from an EMBL/GenBank/DDBJ whole genome shotgun (WGS) entry which is preliminary data.</text>
</comment>
<organism evidence="1 2">
    <name type="scientific">Vermiconidia calcicola</name>
    <dbReference type="NCBI Taxonomy" id="1690605"/>
    <lineage>
        <taxon>Eukaryota</taxon>
        <taxon>Fungi</taxon>
        <taxon>Dikarya</taxon>
        <taxon>Ascomycota</taxon>
        <taxon>Pezizomycotina</taxon>
        <taxon>Dothideomycetes</taxon>
        <taxon>Dothideomycetidae</taxon>
        <taxon>Mycosphaerellales</taxon>
        <taxon>Extremaceae</taxon>
        <taxon>Vermiconidia</taxon>
    </lineage>
</organism>
<accession>A0ACC3N315</accession>
<sequence length="470" mass="52357">MARFSNLIAVAAAVSTQVAAAADVFAHFMVQNSYAYDGAQWKTDMKAAKRIGVDAFALNWVPPFCDGDLSWQADRIKDAFTAAEQMNFKLVHSFDMSWSECDTYWTPSYMQNILSQHAGSPAMYRWNSNILVTTYGGDQVAQYGNAFFQGLKDGMKASSNSITLVPALSKYSCGAQSDPEGSAKRMISGFPSIDGYLNWQAWPLDEHKNMTVEADRAFQSALKKAGKTGPYIMSISPWQYKNLNNGNPWDAWVQYSDTLFPDRFESITKDDACQPDIIELISWNDWPESHYLRDLPSQDMGATDYAELGEFGNYVLGHEHGGWRIIAKYYISWWKTGKAPKITKDRVVYWYRVHPKGAACSGGTSTAIRNHMYPEDAVFAWALVKKEATVSMSAGSNTHKFHADSKGPSMGRVSFPSDLSGGVTPEVAIIRNGKTKHWSKGSQPITDACEWENYNPVVGVCRGQAKLTAW</sequence>
<proteinExistence type="predicted"/>
<dbReference type="EMBL" id="JAUTXU010000095">
    <property type="protein sequence ID" value="KAK3709083.1"/>
    <property type="molecule type" value="Genomic_DNA"/>
</dbReference>
<reference evidence="1" key="1">
    <citation type="submission" date="2023-07" db="EMBL/GenBank/DDBJ databases">
        <title>Black Yeasts Isolated from many extreme environments.</title>
        <authorList>
            <person name="Coleine C."/>
            <person name="Stajich J.E."/>
            <person name="Selbmann L."/>
        </authorList>
    </citation>
    <scope>NUCLEOTIDE SEQUENCE</scope>
    <source>
        <strain evidence="1">CCFEE 5714</strain>
    </source>
</reference>
<gene>
    <name evidence="1" type="ORF">LTR37_011062</name>
</gene>
<keyword evidence="2" id="KW-1185">Reference proteome</keyword>
<name>A0ACC3N315_9PEZI</name>
<dbReference type="Proteomes" id="UP001281147">
    <property type="component" value="Unassembled WGS sequence"/>
</dbReference>
<evidence type="ECO:0000313" key="1">
    <source>
        <dbReference type="EMBL" id="KAK3709083.1"/>
    </source>
</evidence>
<evidence type="ECO:0000313" key="2">
    <source>
        <dbReference type="Proteomes" id="UP001281147"/>
    </source>
</evidence>